<dbReference type="EMBL" id="VNIQ01000001">
    <property type="protein sequence ID" value="TYQ07905.1"/>
    <property type="molecule type" value="Genomic_DNA"/>
</dbReference>
<reference evidence="1" key="1">
    <citation type="submission" date="2019-07" db="EMBL/GenBank/DDBJ databases">
        <title>Genomic Encyclopedia of Type Strains, Phase IV (KMG-IV): sequencing the most valuable type-strain genomes for metagenomic binning, comparative biology and taxonomic classification.</title>
        <authorList>
            <person name="Goeker M."/>
        </authorList>
    </citation>
    <scope>NUCLEOTIDE SEQUENCE</scope>
    <source>
        <strain evidence="1">DSM 44596</strain>
    </source>
</reference>
<comment type="caution">
    <text evidence="1">The sequence shown here is derived from an EMBL/GenBank/DDBJ whole genome shotgun (WGS) entry which is preliminary data.</text>
</comment>
<dbReference type="AlphaFoldDB" id="A0A652YW28"/>
<accession>A0A652YW28</accession>
<sequence>MFNILLAYLSDMVAFGSVDLVGTFAKYLDTLSSFTQPV</sequence>
<gene>
    <name evidence="1" type="ORF">FNL38_101272</name>
</gene>
<organism evidence="1">
    <name type="scientific">Nocardia globerula</name>
    <dbReference type="NCBI Taxonomy" id="1818"/>
    <lineage>
        <taxon>Bacteria</taxon>
        <taxon>Bacillati</taxon>
        <taxon>Actinomycetota</taxon>
        <taxon>Actinomycetes</taxon>
        <taxon>Mycobacteriales</taxon>
        <taxon>Nocardiaceae</taxon>
        <taxon>Nocardia</taxon>
    </lineage>
</organism>
<protein>
    <submittedName>
        <fullName evidence="1">Uncharacterized protein</fullName>
    </submittedName>
</protein>
<name>A0A652YW28_NOCGL</name>
<evidence type="ECO:0000313" key="1">
    <source>
        <dbReference type="EMBL" id="TYQ07905.1"/>
    </source>
</evidence>
<proteinExistence type="predicted"/>